<dbReference type="EMBL" id="BARU01017430">
    <property type="protein sequence ID" value="GAH60088.1"/>
    <property type="molecule type" value="Genomic_DNA"/>
</dbReference>
<proteinExistence type="predicted"/>
<gene>
    <name evidence="4" type="ORF">S03H2_28920</name>
</gene>
<organism evidence="4">
    <name type="scientific">marine sediment metagenome</name>
    <dbReference type="NCBI Taxonomy" id="412755"/>
    <lineage>
        <taxon>unclassified sequences</taxon>
        <taxon>metagenomes</taxon>
        <taxon>ecological metagenomes</taxon>
    </lineage>
</organism>
<evidence type="ECO:0000256" key="1">
    <source>
        <dbReference type="ARBA" id="ARBA00022603"/>
    </source>
</evidence>
<evidence type="ECO:0000313" key="4">
    <source>
        <dbReference type="EMBL" id="GAH60088.1"/>
    </source>
</evidence>
<feature type="non-terminal residue" evidence="4">
    <location>
        <position position="1"/>
    </location>
</feature>
<dbReference type="GO" id="GO:0008170">
    <property type="term" value="F:N-methyltransferase activity"/>
    <property type="evidence" value="ECO:0007669"/>
    <property type="project" value="InterPro"/>
</dbReference>
<comment type="caution">
    <text evidence="4">The sequence shown here is derived from an EMBL/GenBank/DDBJ whole genome shotgun (WGS) entry which is preliminary data.</text>
</comment>
<keyword evidence="2" id="KW-0808">Transferase</keyword>
<evidence type="ECO:0000259" key="3">
    <source>
        <dbReference type="Pfam" id="PF01555"/>
    </source>
</evidence>
<name>X1IRC2_9ZZZZ</name>
<reference evidence="4" key="1">
    <citation type="journal article" date="2014" name="Front. Microbiol.">
        <title>High frequency of phylogenetically diverse reductive dehalogenase-homologous genes in deep subseafloor sedimentary metagenomes.</title>
        <authorList>
            <person name="Kawai M."/>
            <person name="Futagami T."/>
            <person name="Toyoda A."/>
            <person name="Takaki Y."/>
            <person name="Nishi S."/>
            <person name="Hori S."/>
            <person name="Arai W."/>
            <person name="Tsubouchi T."/>
            <person name="Morono Y."/>
            <person name="Uchiyama I."/>
            <person name="Ito T."/>
            <person name="Fujiyama A."/>
            <person name="Inagaki F."/>
            <person name="Takami H."/>
        </authorList>
    </citation>
    <scope>NUCLEOTIDE SEQUENCE</scope>
    <source>
        <strain evidence="4">Expedition CK06-06</strain>
    </source>
</reference>
<dbReference type="InterPro" id="IPR029063">
    <property type="entry name" value="SAM-dependent_MTases_sf"/>
</dbReference>
<dbReference type="GO" id="GO:0003677">
    <property type="term" value="F:DNA binding"/>
    <property type="evidence" value="ECO:0007669"/>
    <property type="project" value="InterPro"/>
</dbReference>
<feature type="domain" description="DNA methylase N-4/N-6" evidence="3">
    <location>
        <begin position="1"/>
        <end position="36"/>
    </location>
</feature>
<dbReference type="AlphaFoldDB" id="X1IRC2"/>
<dbReference type="SUPFAM" id="SSF53335">
    <property type="entry name" value="S-adenosyl-L-methionine-dependent methyltransferases"/>
    <property type="match status" value="1"/>
</dbReference>
<accession>X1IRC2</accession>
<protein>
    <recommendedName>
        <fullName evidence="3">DNA methylase N-4/N-6 domain-containing protein</fullName>
    </recommendedName>
</protein>
<sequence length="45" mass="5134">VLDPMMGAGTTLLVAKKLNRYACGYELSQEYCQLARERMKQQVLL</sequence>
<dbReference type="GO" id="GO:0032259">
    <property type="term" value="P:methylation"/>
    <property type="evidence" value="ECO:0007669"/>
    <property type="project" value="UniProtKB-KW"/>
</dbReference>
<keyword evidence="1" id="KW-0489">Methyltransferase</keyword>
<evidence type="ECO:0000256" key="2">
    <source>
        <dbReference type="ARBA" id="ARBA00022679"/>
    </source>
</evidence>
<dbReference type="Pfam" id="PF01555">
    <property type="entry name" value="N6_N4_Mtase"/>
    <property type="match status" value="1"/>
</dbReference>
<dbReference type="Gene3D" id="3.40.50.150">
    <property type="entry name" value="Vaccinia Virus protein VP39"/>
    <property type="match status" value="1"/>
</dbReference>
<dbReference type="InterPro" id="IPR002941">
    <property type="entry name" value="DNA_methylase_N4/N6"/>
</dbReference>